<gene>
    <name evidence="3" type="ORF">OKJ99_36465</name>
</gene>
<reference evidence="3 4" key="1">
    <citation type="submission" date="2022-10" db="EMBL/GenBank/DDBJ databases">
        <authorList>
            <person name="Xie J."/>
            <person name="Shen N."/>
        </authorList>
    </citation>
    <scope>NUCLEOTIDE SEQUENCE [LARGE SCALE GENOMIC DNA]</scope>
    <source>
        <strain evidence="3 4">YIM65594</strain>
    </source>
</reference>
<evidence type="ECO:0000313" key="4">
    <source>
        <dbReference type="Proteomes" id="UP001354931"/>
    </source>
</evidence>
<organism evidence="3 4">
    <name type="scientific">Streptomyces endophyticus</name>
    <dbReference type="NCBI Taxonomy" id="714166"/>
    <lineage>
        <taxon>Bacteria</taxon>
        <taxon>Bacillati</taxon>
        <taxon>Actinomycetota</taxon>
        <taxon>Actinomycetes</taxon>
        <taxon>Kitasatosporales</taxon>
        <taxon>Streptomycetaceae</taxon>
        <taxon>Streptomyces</taxon>
    </lineage>
</organism>
<dbReference type="Proteomes" id="UP001354931">
    <property type="component" value="Unassembled WGS sequence"/>
</dbReference>
<protein>
    <submittedName>
        <fullName evidence="3">Uncharacterized protein</fullName>
    </submittedName>
</protein>
<sequence length="680" mass="74148">MSSVHQILFGWAERDSEGNAGVRPLADSGAPSLDRWTGRLPNIWAAKEAADDPGEARAGLVHLVFEDEAAVLRKLPARNAYGRAGATVTHALVGDPGLIDAALALGLHDWSGWLEREPHKPDTRLLPLDIEELRAHAAQGLAALRDRVPNLPKDQLTAAVAQVLGAPDADFTFITRPEYALPLMTAVHDIVGPVPGRPWTFAGRESTDVGGHQPRVVFLSARPPQSYYVNQRRRVETAGAPLDPDGTGFAAQLVELYLDVGYAAVHRVRPGAGVATADDVAAWRRSVPVVDGRIVDDRLPLDLLLDDDLLYRASMRGAVATEGRRLAGELRKQPAHLLIEVMRRWGPNESRSVRHPELRETAVREAVVVCLTQSCPEDLIEGTAQARPRPGLVADVFREREPHQGLDLSEPRQAYMVCTALTLGMEVSHLNREGLFAPSSESDLLEFVRWSARPAPDAAVLVLRRHLGAGTDREARERAARAWSERDLLRAEVEAAARGDKATEVDCYSGLLTAAYGPRLSASDARAVVERAGDDAPLGLLTAALWRAGEEAAETHIRYALSELLLRGDGYAHTAPSGRRATRVEGAPPQPVAPLRARPSVQARPPQTWPAEILPPETWWPHDRADERGHAPERIPERFPERQPAERSWVGGLDPVNTAFMIAILAIIVAAVGYIVWTSL</sequence>
<comment type="caution">
    <text evidence="3">The sequence shown here is derived from an EMBL/GenBank/DDBJ whole genome shotgun (WGS) entry which is preliminary data.</text>
</comment>
<accession>A0ABU6FG27</accession>
<evidence type="ECO:0000256" key="1">
    <source>
        <dbReference type="SAM" id="MobiDB-lite"/>
    </source>
</evidence>
<evidence type="ECO:0000313" key="3">
    <source>
        <dbReference type="EMBL" id="MEB8342998.1"/>
    </source>
</evidence>
<keyword evidence="2" id="KW-1133">Transmembrane helix</keyword>
<feature type="compositionally biased region" description="Basic and acidic residues" evidence="1">
    <location>
        <begin position="620"/>
        <end position="645"/>
    </location>
</feature>
<keyword evidence="4" id="KW-1185">Reference proteome</keyword>
<dbReference type="EMBL" id="JAOZYC010000184">
    <property type="protein sequence ID" value="MEB8342998.1"/>
    <property type="molecule type" value="Genomic_DNA"/>
</dbReference>
<feature type="transmembrane region" description="Helical" evidence="2">
    <location>
        <begin position="658"/>
        <end position="677"/>
    </location>
</feature>
<dbReference type="RefSeq" id="WP_326022606.1">
    <property type="nucleotide sequence ID" value="NZ_JAOZYC010000184.1"/>
</dbReference>
<evidence type="ECO:0000256" key="2">
    <source>
        <dbReference type="SAM" id="Phobius"/>
    </source>
</evidence>
<feature type="region of interest" description="Disordered" evidence="1">
    <location>
        <begin position="575"/>
        <end position="646"/>
    </location>
</feature>
<keyword evidence="2" id="KW-0812">Transmembrane</keyword>
<proteinExistence type="predicted"/>
<name>A0ABU6FG27_9ACTN</name>
<keyword evidence="2" id="KW-0472">Membrane</keyword>